<comment type="pathway">
    <text evidence="1 10">Protein modification; protein glycosylation.</text>
</comment>
<dbReference type="PANTHER" id="PTHR45918:SF1">
    <property type="entry name" value="ALPHA-1,3_1,6-MANNOSYLTRANSFERASE ALG2"/>
    <property type="match status" value="1"/>
</dbReference>
<comment type="function">
    <text evidence="10">Mannosylates Man(2)GlcNAc(2)-dolichol diphosphate and Man(1)GlcNAc(2)-dolichol diphosphate to form Man(3)GlcNAc(2)-dolichol diphosphate.</text>
</comment>
<evidence type="ECO:0000256" key="4">
    <source>
        <dbReference type="ARBA" id="ARBA00022692"/>
    </source>
</evidence>
<comment type="caution">
    <text evidence="13">The sequence shown here is derived from an EMBL/GenBank/DDBJ whole genome shotgun (WGS) entry which is preliminary data.</text>
</comment>
<dbReference type="InterPro" id="IPR028098">
    <property type="entry name" value="Glyco_trans_4-like_N"/>
</dbReference>
<evidence type="ECO:0000256" key="2">
    <source>
        <dbReference type="ARBA" id="ARBA00022676"/>
    </source>
</evidence>
<evidence type="ECO:0000259" key="12">
    <source>
        <dbReference type="Pfam" id="PF13439"/>
    </source>
</evidence>
<comment type="catalytic activity">
    <reaction evidence="9 10">
        <text>an alpha-D-Man-(1-&gt;3)-beta-D-Man-(1-&gt;4)-beta-D-GlcNAc-(1-&gt;4)-alpha-D-GlcNAc-diphospho-di-trans,poly-cis-dolichol + GDP-alpha-D-mannose = an alpha-D-Man-(1-&gt;3)-[alpha-D-Man-(1-&gt;6)]-beta-D-Man-(1-&gt;4)-beta-D-GlcNAc-(1-&gt;4)-alpha-D-GlcNAc-diphospho-di-trans,poly-cis-dolichol + GDP + H(+)</text>
        <dbReference type="Rhea" id="RHEA:29519"/>
        <dbReference type="Rhea" id="RHEA-COMP:19513"/>
        <dbReference type="Rhea" id="RHEA-COMP:19515"/>
        <dbReference type="ChEBI" id="CHEBI:15378"/>
        <dbReference type="ChEBI" id="CHEBI:57527"/>
        <dbReference type="ChEBI" id="CHEBI:58189"/>
        <dbReference type="ChEBI" id="CHEBI:132510"/>
        <dbReference type="ChEBI" id="CHEBI:132511"/>
        <dbReference type="EC" id="2.4.1.257"/>
    </reaction>
    <physiologicalReaction direction="left-to-right" evidence="9 10">
        <dbReference type="Rhea" id="RHEA:29520"/>
    </physiologicalReaction>
</comment>
<dbReference type="Pfam" id="PF00534">
    <property type="entry name" value="Glycos_transf_1"/>
    <property type="match status" value="1"/>
</dbReference>
<keyword evidence="14" id="KW-1185">Reference proteome</keyword>
<dbReference type="Gene3D" id="3.40.50.2000">
    <property type="entry name" value="Glycogen Phosphorylase B"/>
    <property type="match status" value="2"/>
</dbReference>
<reference evidence="13" key="1">
    <citation type="submission" date="2022-03" db="EMBL/GenBank/DDBJ databases">
        <title>Draft genome sequence of Aduncisulcus paluster, a free-living microaerophilic Fornicata.</title>
        <authorList>
            <person name="Yuyama I."/>
            <person name="Kume K."/>
            <person name="Tamura T."/>
            <person name="Inagaki Y."/>
            <person name="Hashimoto T."/>
        </authorList>
    </citation>
    <scope>NUCLEOTIDE SEQUENCE</scope>
    <source>
        <strain evidence="13">NY0171</strain>
    </source>
</reference>
<comment type="similarity">
    <text evidence="10">Belongs to the glycosyltransferase group 1 family.</text>
</comment>
<evidence type="ECO:0000256" key="10">
    <source>
        <dbReference type="RuleBase" id="RU367136"/>
    </source>
</evidence>
<evidence type="ECO:0000313" key="14">
    <source>
        <dbReference type="Proteomes" id="UP001057375"/>
    </source>
</evidence>
<proteinExistence type="inferred from homology"/>
<organism evidence="13 14">
    <name type="scientific">Aduncisulcus paluster</name>
    <dbReference type="NCBI Taxonomy" id="2918883"/>
    <lineage>
        <taxon>Eukaryota</taxon>
        <taxon>Metamonada</taxon>
        <taxon>Carpediemonas-like organisms</taxon>
        <taxon>Aduncisulcus</taxon>
    </lineage>
</organism>
<keyword evidence="3 10" id="KW-0808">Transferase</keyword>
<evidence type="ECO:0000256" key="6">
    <source>
        <dbReference type="ARBA" id="ARBA00022989"/>
    </source>
</evidence>
<dbReference type="GO" id="GO:0016757">
    <property type="term" value="F:glycosyltransferase activity"/>
    <property type="evidence" value="ECO:0007669"/>
    <property type="project" value="UniProtKB-KW"/>
</dbReference>
<evidence type="ECO:0000256" key="1">
    <source>
        <dbReference type="ARBA" id="ARBA00004922"/>
    </source>
</evidence>
<evidence type="ECO:0000259" key="11">
    <source>
        <dbReference type="Pfam" id="PF00534"/>
    </source>
</evidence>
<sequence>MPIGGSEKLVLDTCLALQKKGHSCTIFCTEYDPKKAFDELKSNQVQWFKYDAYFVDLCSACVPILRLTRKPVLFYCHFPDKLLRDTGRGKSLHKKRGGFIDRGYRLIMDKIEYFGMKTASCIVANSQYTKGVIHKTFPSLPLSKISVIYPPVNMPPKPTEILHHIPKEPDSFIDYEHKKDLWETSSFILSSINRIVPEKRHDVSIHALRYVKDHSHDIYSSSVLIIGGGCKPDNIEEFHRLQGLAKTLDVDSHVIFAPNFSDSDKSAIFSRTTCGLYPPRYEHFGIVPIEFMSQEICVVCDATGGPCESVGADKRGGLLVSTVVGESVAVSGQKFGRAVLSVLEMKDSEREHMGIEGKKRVDEHFGMDLYGSNILLLLEQKMSHVEVDLRKDYDAVDSTE</sequence>
<feature type="domain" description="Glycosyltransferase subfamily 4-like N-terminal" evidence="12">
    <location>
        <begin position="59"/>
        <end position="153"/>
    </location>
</feature>
<comment type="catalytic activity">
    <reaction evidence="8 10">
        <text>a beta-D-Man-(1-&gt;4)-beta-D-GlcNAc-(1-&gt;4)-alpha-D-GlcNAc-diphospho-di-trans,poly-cis-dolichol + GDP-alpha-D-mannose = an alpha-D-Man-(1-&gt;3)-beta-D-Man-(1-&gt;4)-beta-D-GlcNAc-(1-&gt;4)-alpha-D-GlcNAc-diphospho-di-trans,poly-cis-dolichol + GDP + H(+)</text>
        <dbReference type="Rhea" id="RHEA:29515"/>
        <dbReference type="Rhea" id="RHEA-COMP:19511"/>
        <dbReference type="Rhea" id="RHEA-COMP:19513"/>
        <dbReference type="ChEBI" id="CHEBI:15378"/>
        <dbReference type="ChEBI" id="CHEBI:57527"/>
        <dbReference type="ChEBI" id="CHEBI:58189"/>
        <dbReference type="ChEBI" id="CHEBI:58472"/>
        <dbReference type="ChEBI" id="CHEBI:132510"/>
        <dbReference type="EC" id="2.4.1.132"/>
    </reaction>
    <physiologicalReaction direction="left-to-right" evidence="8 10">
        <dbReference type="Rhea" id="RHEA:29516"/>
    </physiologicalReaction>
</comment>
<accession>A0ABQ5K2X7</accession>
<comment type="subcellular location">
    <subcellularLocation>
        <location evidence="10">Endoplasmic reticulum membrane</location>
        <topology evidence="10">Single-pass membrane protein</topology>
    </subcellularLocation>
</comment>
<dbReference type="SUPFAM" id="SSF53756">
    <property type="entry name" value="UDP-Glycosyltransferase/glycogen phosphorylase"/>
    <property type="match status" value="1"/>
</dbReference>
<keyword evidence="6" id="KW-1133">Transmembrane helix</keyword>
<dbReference type="InterPro" id="IPR027054">
    <property type="entry name" value="ALG2"/>
</dbReference>
<dbReference type="EMBL" id="BQXS01012642">
    <property type="protein sequence ID" value="GKT26217.1"/>
    <property type="molecule type" value="Genomic_DNA"/>
</dbReference>
<evidence type="ECO:0000313" key="13">
    <source>
        <dbReference type="EMBL" id="GKT26217.1"/>
    </source>
</evidence>
<name>A0ABQ5K2X7_9EUKA</name>
<dbReference type="Pfam" id="PF13439">
    <property type="entry name" value="Glyco_transf_4"/>
    <property type="match status" value="1"/>
</dbReference>
<keyword evidence="5" id="KW-0256">Endoplasmic reticulum</keyword>
<keyword evidence="4" id="KW-0812">Transmembrane</keyword>
<feature type="domain" description="Glycosyl transferase family 1" evidence="11">
    <location>
        <begin position="176"/>
        <end position="359"/>
    </location>
</feature>
<evidence type="ECO:0000256" key="5">
    <source>
        <dbReference type="ARBA" id="ARBA00022824"/>
    </source>
</evidence>
<protein>
    <recommendedName>
        <fullName evidence="10">Alpha-1,3/1,6-mannosyltransferase ALG2</fullName>
        <ecNumber evidence="10">2.4.1.132</ecNumber>
        <ecNumber evidence="10">2.4.1.257</ecNumber>
    </recommendedName>
    <alternativeName>
        <fullName evidence="10">GDP-Man:Man(1)GlcNAc(2)-PP-Dol alpha-1,3-mannosyltransferase</fullName>
    </alternativeName>
</protein>
<evidence type="ECO:0000256" key="8">
    <source>
        <dbReference type="ARBA" id="ARBA00045103"/>
    </source>
</evidence>
<dbReference type="InterPro" id="IPR001296">
    <property type="entry name" value="Glyco_trans_1"/>
</dbReference>
<gene>
    <name evidence="13" type="ORF">ADUPG1_013280</name>
</gene>
<evidence type="ECO:0000256" key="9">
    <source>
        <dbReference type="ARBA" id="ARBA00045104"/>
    </source>
</evidence>
<dbReference type="Proteomes" id="UP001057375">
    <property type="component" value="Unassembled WGS sequence"/>
</dbReference>
<evidence type="ECO:0000256" key="7">
    <source>
        <dbReference type="ARBA" id="ARBA00023136"/>
    </source>
</evidence>
<keyword evidence="2 10" id="KW-0328">Glycosyltransferase</keyword>
<dbReference type="EC" id="2.4.1.132" evidence="10"/>
<dbReference type="EC" id="2.4.1.257" evidence="10"/>
<dbReference type="PANTHER" id="PTHR45918">
    <property type="entry name" value="ALPHA-1,3/1,6-MANNOSYLTRANSFERASE ALG2"/>
    <property type="match status" value="1"/>
</dbReference>
<keyword evidence="7" id="KW-0472">Membrane</keyword>
<evidence type="ECO:0000256" key="3">
    <source>
        <dbReference type="ARBA" id="ARBA00022679"/>
    </source>
</evidence>